<feature type="chain" id="PRO_5024942323" description="Lysozyme inhibitor LprI-like N-terminal domain-containing protein" evidence="1">
    <location>
        <begin position="28"/>
        <end position="139"/>
    </location>
</feature>
<evidence type="ECO:0000313" key="3">
    <source>
        <dbReference type="EMBL" id="GFE51578.1"/>
    </source>
</evidence>
<proteinExistence type="predicted"/>
<keyword evidence="1" id="KW-0732">Signal</keyword>
<keyword evidence="4" id="KW-1185">Reference proteome</keyword>
<dbReference type="EMBL" id="BLIV01000007">
    <property type="protein sequence ID" value="GFE51578.1"/>
    <property type="molecule type" value="Genomic_DNA"/>
</dbReference>
<name>A0A640VT64_9RHOB</name>
<accession>A0A640VT64</accession>
<comment type="caution">
    <text evidence="3">The sequence shown here is derived from an EMBL/GenBank/DDBJ whole genome shotgun (WGS) entry which is preliminary data.</text>
</comment>
<dbReference type="AlphaFoldDB" id="A0A640VT64"/>
<reference evidence="3 4" key="1">
    <citation type="submission" date="2019-12" db="EMBL/GenBank/DDBJ databases">
        <title>Roseobacter cerasinus sp. nov., isolated from seawater around aquaculture.</title>
        <authorList>
            <person name="Muramatsu S."/>
            <person name="Takabe Y."/>
            <person name="Mori K."/>
            <person name="Takaichi S."/>
            <person name="Hanada S."/>
        </authorList>
    </citation>
    <scope>NUCLEOTIDE SEQUENCE [LARGE SCALE GENOMIC DNA]</scope>
    <source>
        <strain evidence="3 4">AI77</strain>
    </source>
</reference>
<dbReference type="OrthoDB" id="7340239at2"/>
<organism evidence="3 4">
    <name type="scientific">Roseobacter cerasinus</name>
    <dbReference type="NCBI Taxonomy" id="2602289"/>
    <lineage>
        <taxon>Bacteria</taxon>
        <taxon>Pseudomonadati</taxon>
        <taxon>Pseudomonadota</taxon>
        <taxon>Alphaproteobacteria</taxon>
        <taxon>Rhodobacterales</taxon>
        <taxon>Roseobacteraceae</taxon>
        <taxon>Roseobacter</taxon>
    </lineage>
</organism>
<dbReference type="Proteomes" id="UP000436522">
    <property type="component" value="Unassembled WGS sequence"/>
</dbReference>
<dbReference type="Pfam" id="PF07007">
    <property type="entry name" value="LprI"/>
    <property type="match status" value="1"/>
</dbReference>
<evidence type="ECO:0000313" key="4">
    <source>
        <dbReference type="Proteomes" id="UP000436522"/>
    </source>
</evidence>
<feature type="domain" description="Lysozyme inhibitor LprI-like N-terminal" evidence="2">
    <location>
        <begin position="36"/>
        <end position="132"/>
    </location>
</feature>
<sequence>MDDRARLSSRIGAYCALILALCSPTSAQDLDCEDPVTQVEMTGCAGLAAEAADADLNAVWKDAIAVARARDATDQSTAPASEDILRGAQRSWIAFRDQACSAEATIARGGTMANQLFLTCLERLTLRRTEDLRLFAMTN</sequence>
<evidence type="ECO:0000259" key="2">
    <source>
        <dbReference type="Pfam" id="PF07007"/>
    </source>
</evidence>
<evidence type="ECO:0000256" key="1">
    <source>
        <dbReference type="SAM" id="SignalP"/>
    </source>
</evidence>
<gene>
    <name evidence="3" type="ORF">So717_33310</name>
</gene>
<dbReference type="InterPro" id="IPR009739">
    <property type="entry name" value="LprI-like_N"/>
</dbReference>
<protein>
    <recommendedName>
        <fullName evidence="2">Lysozyme inhibitor LprI-like N-terminal domain-containing protein</fullName>
    </recommendedName>
</protein>
<dbReference type="RefSeq" id="WP_159979471.1">
    <property type="nucleotide sequence ID" value="NZ_BLIV01000007.1"/>
</dbReference>
<feature type="signal peptide" evidence="1">
    <location>
        <begin position="1"/>
        <end position="27"/>
    </location>
</feature>
<dbReference type="Gene3D" id="1.20.1270.180">
    <property type="match status" value="1"/>
</dbReference>